<dbReference type="OrthoDB" id="1448847at2"/>
<dbReference type="HOGENOM" id="CLU_1486956_0_0_10"/>
<sequence length="181" mass="19752">MTAHRFLFAIALFVAACSSRTERNNTATDSPKTTAIASDIGYYQLDGDSVVIPRVTIALQLSPKAEAKLKADKETVIVAAFFSGTPKDTTSQEFLESGEVGVKDQKIELTTARVATFENLKFARKDYDALADKDIRLLVNVYSGRRSSPDNLLDCGIVEGPMSDLRGKRLPITGKLIYGDD</sequence>
<dbReference type="KEGG" id="fae:FAES_4306"/>
<dbReference type="EMBL" id="HE796683">
    <property type="protein sequence ID" value="CCH02305.1"/>
    <property type="molecule type" value="Genomic_DNA"/>
</dbReference>
<dbReference type="STRING" id="1166018.FAES_4306"/>
<dbReference type="eggNOG" id="ENOG5033FRK">
    <property type="taxonomic scope" value="Bacteria"/>
</dbReference>
<proteinExistence type="predicted"/>
<reference evidence="1 2" key="1">
    <citation type="journal article" date="2012" name="J. Bacteriol.">
        <title>Genome Sequence of Fibrella aestuarina BUZ 2T, a Filamentous Marine Bacterium.</title>
        <authorList>
            <person name="Filippini M."/>
            <person name="Qi W."/>
            <person name="Blom J."/>
            <person name="Goesmann A."/>
            <person name="Smits T.H."/>
            <person name="Bagheri H.C."/>
        </authorList>
    </citation>
    <scope>NUCLEOTIDE SEQUENCE [LARGE SCALE GENOMIC DNA]</scope>
    <source>
        <strain evidence="2">BUZ 2T</strain>
    </source>
</reference>
<evidence type="ECO:0008006" key="3">
    <source>
        <dbReference type="Google" id="ProtNLM"/>
    </source>
</evidence>
<dbReference type="Proteomes" id="UP000011058">
    <property type="component" value="Chromosome"/>
</dbReference>
<keyword evidence="2" id="KW-1185">Reference proteome</keyword>
<organism evidence="1 2">
    <name type="scientific">Fibrella aestuarina BUZ 2</name>
    <dbReference type="NCBI Taxonomy" id="1166018"/>
    <lineage>
        <taxon>Bacteria</taxon>
        <taxon>Pseudomonadati</taxon>
        <taxon>Bacteroidota</taxon>
        <taxon>Cytophagia</taxon>
        <taxon>Cytophagales</taxon>
        <taxon>Spirosomataceae</taxon>
        <taxon>Fibrella</taxon>
    </lineage>
</organism>
<dbReference type="PROSITE" id="PS51257">
    <property type="entry name" value="PROKAR_LIPOPROTEIN"/>
    <property type="match status" value="1"/>
</dbReference>
<dbReference type="RefSeq" id="WP_015333404.1">
    <property type="nucleotide sequence ID" value="NC_020054.1"/>
</dbReference>
<protein>
    <recommendedName>
        <fullName evidence="3">Lipoprotein</fullName>
    </recommendedName>
</protein>
<dbReference type="AlphaFoldDB" id="I0KDV2"/>
<evidence type="ECO:0000313" key="2">
    <source>
        <dbReference type="Proteomes" id="UP000011058"/>
    </source>
</evidence>
<name>I0KDV2_9BACT</name>
<gene>
    <name evidence="1" type="ORF">FAES_4306</name>
</gene>
<evidence type="ECO:0000313" key="1">
    <source>
        <dbReference type="EMBL" id="CCH02305.1"/>
    </source>
</evidence>
<accession>I0KDV2</accession>